<keyword evidence="3" id="KW-1185">Reference proteome</keyword>
<feature type="compositionally biased region" description="Pro residues" evidence="1">
    <location>
        <begin position="12"/>
        <end position="33"/>
    </location>
</feature>
<gene>
    <name evidence="2" type="ORF">RM572_24335</name>
</gene>
<organism evidence="2 3">
    <name type="scientific">Streptomyces hazeniae</name>
    <dbReference type="NCBI Taxonomy" id="3075538"/>
    <lineage>
        <taxon>Bacteria</taxon>
        <taxon>Bacillati</taxon>
        <taxon>Actinomycetota</taxon>
        <taxon>Actinomycetes</taxon>
        <taxon>Kitasatosporales</taxon>
        <taxon>Streptomycetaceae</taxon>
        <taxon>Streptomyces</taxon>
    </lineage>
</organism>
<evidence type="ECO:0000313" key="2">
    <source>
        <dbReference type="EMBL" id="MDT0381896.1"/>
    </source>
</evidence>
<feature type="compositionally biased region" description="Basic and acidic residues" evidence="1">
    <location>
        <begin position="102"/>
        <end position="116"/>
    </location>
</feature>
<reference evidence="3" key="1">
    <citation type="submission" date="2023-07" db="EMBL/GenBank/DDBJ databases">
        <title>30 novel species of actinomycetes from the DSMZ collection.</title>
        <authorList>
            <person name="Nouioui I."/>
        </authorList>
    </citation>
    <scope>NUCLEOTIDE SEQUENCE [LARGE SCALE GENOMIC DNA]</scope>
    <source>
        <strain evidence="3">DSM 42041</strain>
    </source>
</reference>
<dbReference type="EMBL" id="JAVREQ010000027">
    <property type="protein sequence ID" value="MDT0381896.1"/>
    <property type="molecule type" value="Genomic_DNA"/>
</dbReference>
<feature type="compositionally biased region" description="Pro residues" evidence="1">
    <location>
        <begin position="48"/>
        <end position="67"/>
    </location>
</feature>
<protein>
    <submittedName>
        <fullName evidence="2">Uncharacterized protein</fullName>
    </submittedName>
</protein>
<evidence type="ECO:0000313" key="3">
    <source>
        <dbReference type="Proteomes" id="UP001183414"/>
    </source>
</evidence>
<evidence type="ECO:0000256" key="1">
    <source>
        <dbReference type="SAM" id="MobiDB-lite"/>
    </source>
</evidence>
<accession>A0ABU2NY31</accession>
<dbReference type="RefSeq" id="WP_311675551.1">
    <property type="nucleotide sequence ID" value="NZ_JAVREQ010000027.1"/>
</dbReference>
<feature type="region of interest" description="Disordered" evidence="1">
    <location>
        <begin position="1"/>
        <end position="141"/>
    </location>
</feature>
<sequence length="182" mass="18652">MNDATPGDAPDQPGPRPGPRPLPGPPPHGPGAPGPVRRPLGTHGGAGPHPPAPAAPEPEPAPAPEAPAPGTSGPEAPGPEATEPEATESGTPQAATPANARADAHHDGLDAHHDGRPDEDDHGPQPLGVRTEQTGDPDVDAQLRRLEDADHLAVSGHLEVYEDVHRGLRDTLTALDRHDTRS</sequence>
<name>A0ABU2NY31_9ACTN</name>
<comment type="caution">
    <text evidence="2">The sequence shown here is derived from an EMBL/GenBank/DDBJ whole genome shotgun (WGS) entry which is preliminary data.</text>
</comment>
<feature type="compositionally biased region" description="Low complexity" evidence="1">
    <location>
        <begin position="68"/>
        <end position="81"/>
    </location>
</feature>
<feature type="compositionally biased region" description="Low complexity" evidence="1">
    <location>
        <begin position="1"/>
        <end position="11"/>
    </location>
</feature>
<dbReference type="Proteomes" id="UP001183414">
    <property type="component" value="Unassembled WGS sequence"/>
</dbReference>
<proteinExistence type="predicted"/>